<evidence type="ECO:0000313" key="1">
    <source>
        <dbReference type="EnsemblMetazoa" id="PPA02648.1"/>
    </source>
</evidence>
<dbReference type="EnsemblMetazoa" id="PPA02648.1">
    <property type="protein sequence ID" value="PPA02648.1"/>
    <property type="gene ID" value="WBGene00092202"/>
</dbReference>
<keyword evidence="2" id="KW-1185">Reference proteome</keyword>
<dbReference type="Pfam" id="PF08036">
    <property type="entry name" value="Antimicrobial_6"/>
    <property type="match status" value="1"/>
</dbReference>
<accession>A0A8R1Y5V6</accession>
<reference evidence="1" key="2">
    <citation type="submission" date="2022-06" db="UniProtKB">
        <authorList>
            <consortium name="EnsemblMetazoa"/>
        </authorList>
    </citation>
    <scope>IDENTIFICATION</scope>
    <source>
        <strain evidence="1">PS312</strain>
    </source>
</reference>
<gene>
    <name evidence="1" type="primary">WBGene00092202</name>
</gene>
<dbReference type="OrthoDB" id="7928468at2759"/>
<dbReference type="AlphaFoldDB" id="A0A454XMV6"/>
<reference evidence="2" key="1">
    <citation type="journal article" date="2008" name="Nat. Genet.">
        <title>The Pristionchus pacificus genome provides a unique perspective on nematode lifestyle and parasitism.</title>
        <authorList>
            <person name="Dieterich C."/>
            <person name="Clifton S.W."/>
            <person name="Schuster L.N."/>
            <person name="Chinwalla A."/>
            <person name="Delehaunty K."/>
            <person name="Dinkelacker I."/>
            <person name="Fulton L."/>
            <person name="Fulton R."/>
            <person name="Godfrey J."/>
            <person name="Minx P."/>
            <person name="Mitreva M."/>
            <person name="Roeseler W."/>
            <person name="Tian H."/>
            <person name="Witte H."/>
            <person name="Yang S.P."/>
            <person name="Wilson R.K."/>
            <person name="Sommer R.J."/>
        </authorList>
    </citation>
    <scope>NUCLEOTIDE SEQUENCE [LARGE SCALE GENOMIC DNA]</scope>
    <source>
        <strain evidence="2">PS312</strain>
    </source>
</reference>
<dbReference type="Proteomes" id="UP000005239">
    <property type="component" value="Unassembled WGS sequence"/>
</dbReference>
<sequence length="68" mass="7360">MSTKFLILLLVLISASAVYAASVRVEACDEVCRRTVPERNQCCRAHGYQGMIRGMCTGNSAYCNKAGA</sequence>
<evidence type="ECO:0000313" key="2">
    <source>
        <dbReference type="Proteomes" id="UP000005239"/>
    </source>
</evidence>
<dbReference type="Gene3D" id="3.30.30.120">
    <property type="entry name" value="Diapause-specific peptide"/>
    <property type="match status" value="1"/>
</dbReference>
<name>A0A454XMV6_PRIPA</name>
<accession>A0A454XMV6</accession>
<protein>
    <submittedName>
        <fullName evidence="1">Uncharacterized protein</fullName>
    </submittedName>
</protein>
<proteinExistence type="predicted"/>
<organism evidence="1 2">
    <name type="scientific">Pristionchus pacificus</name>
    <name type="common">Parasitic nematode worm</name>
    <dbReference type="NCBI Taxonomy" id="54126"/>
    <lineage>
        <taxon>Eukaryota</taxon>
        <taxon>Metazoa</taxon>
        <taxon>Ecdysozoa</taxon>
        <taxon>Nematoda</taxon>
        <taxon>Chromadorea</taxon>
        <taxon>Rhabditida</taxon>
        <taxon>Rhabditina</taxon>
        <taxon>Diplogasteromorpha</taxon>
        <taxon>Diplogasteroidea</taxon>
        <taxon>Neodiplogasteridae</taxon>
        <taxon>Pristionchus</taxon>
    </lineage>
</organism>
<dbReference type="InterPro" id="IPR038203">
    <property type="entry name" value="Diapausin_sf"/>
</dbReference>